<dbReference type="OrthoDB" id="9805601at2"/>
<dbReference type="Pfam" id="PF00005">
    <property type="entry name" value="ABC_tran"/>
    <property type="match status" value="1"/>
</dbReference>
<dbReference type="CDD" id="cd03214">
    <property type="entry name" value="ABC_Iron-Siderophores_B12_Hemin"/>
    <property type="match status" value="1"/>
</dbReference>
<protein>
    <submittedName>
        <fullName evidence="6">Iron complex transport system ATP-binding protein</fullName>
    </submittedName>
</protein>
<dbReference type="PANTHER" id="PTHR42794:SF2">
    <property type="entry name" value="ABC TRANSPORTER ATP-BINDING PROTEIN"/>
    <property type="match status" value="1"/>
</dbReference>
<keyword evidence="4 6" id="KW-0067">ATP-binding</keyword>
<name>A0A318SZA1_9RHOB</name>
<dbReference type="FunFam" id="3.40.50.300:FF:000134">
    <property type="entry name" value="Iron-enterobactin ABC transporter ATP-binding protein"/>
    <property type="match status" value="1"/>
</dbReference>
<dbReference type="RefSeq" id="WP_110815362.1">
    <property type="nucleotide sequence ID" value="NZ_QJTE01000006.1"/>
</dbReference>
<dbReference type="InterPro" id="IPR003593">
    <property type="entry name" value="AAA+_ATPase"/>
</dbReference>
<comment type="caution">
    <text evidence="6">The sequence shown here is derived from an EMBL/GenBank/DDBJ whole genome shotgun (WGS) entry which is preliminary data.</text>
</comment>
<reference evidence="6 7" key="1">
    <citation type="submission" date="2018-06" db="EMBL/GenBank/DDBJ databases">
        <title>Genomic Encyclopedia of Type Strains, Phase III (KMG-III): the genomes of soil and plant-associated and newly described type strains.</title>
        <authorList>
            <person name="Whitman W."/>
        </authorList>
    </citation>
    <scope>NUCLEOTIDE SEQUENCE [LARGE SCALE GENOMIC DNA]</scope>
    <source>
        <strain evidence="6 7">CECT 9025</strain>
    </source>
</reference>
<keyword evidence="3" id="KW-0547">Nucleotide-binding</keyword>
<keyword evidence="2" id="KW-0813">Transport</keyword>
<dbReference type="SMART" id="SM00382">
    <property type="entry name" value="AAA"/>
    <property type="match status" value="1"/>
</dbReference>
<keyword evidence="7" id="KW-1185">Reference proteome</keyword>
<dbReference type="AlphaFoldDB" id="A0A318SZA1"/>
<evidence type="ECO:0000256" key="1">
    <source>
        <dbReference type="ARBA" id="ARBA00005417"/>
    </source>
</evidence>
<evidence type="ECO:0000313" key="6">
    <source>
        <dbReference type="EMBL" id="PYE81344.1"/>
    </source>
</evidence>
<dbReference type="GO" id="GO:0016887">
    <property type="term" value="F:ATP hydrolysis activity"/>
    <property type="evidence" value="ECO:0007669"/>
    <property type="project" value="InterPro"/>
</dbReference>
<dbReference type="Gene3D" id="3.40.50.300">
    <property type="entry name" value="P-loop containing nucleotide triphosphate hydrolases"/>
    <property type="match status" value="1"/>
</dbReference>
<feature type="domain" description="ABC transporter" evidence="5">
    <location>
        <begin position="2"/>
        <end position="234"/>
    </location>
</feature>
<evidence type="ECO:0000256" key="2">
    <source>
        <dbReference type="ARBA" id="ARBA00022448"/>
    </source>
</evidence>
<dbReference type="Proteomes" id="UP000248311">
    <property type="component" value="Unassembled WGS sequence"/>
</dbReference>
<dbReference type="InterPro" id="IPR003439">
    <property type="entry name" value="ABC_transporter-like_ATP-bd"/>
</dbReference>
<comment type="similarity">
    <text evidence="1">Belongs to the ABC transporter superfamily.</text>
</comment>
<gene>
    <name evidence="6" type="ORF">DFP88_10622</name>
</gene>
<evidence type="ECO:0000256" key="3">
    <source>
        <dbReference type="ARBA" id="ARBA00022741"/>
    </source>
</evidence>
<dbReference type="InterPro" id="IPR027417">
    <property type="entry name" value="P-loop_NTPase"/>
</dbReference>
<proteinExistence type="inferred from homology"/>
<evidence type="ECO:0000256" key="4">
    <source>
        <dbReference type="ARBA" id="ARBA00022840"/>
    </source>
</evidence>
<sequence length="266" mass="28310">MIEARGLGVARGGRWLIRDAGLRVARGEVLGLIGPNGSGKTTLLRCLYGALAPDAGEVRLGGADIGALPRREIARRIAVVPQERPDDSGQRLREVVALGRLPHRGLMPGLGAGGAAAAQHALERVGLGAMAERPFASLSGGEAQRGLIARALCQEAPILLLDEPTNHLDLRYQHEVLGLIRSLGLTVVIVLHDLNLAARYCDRLALLDGGQVIASGPPEAVLTPALLEPVWQVSVTTLPRRDSGLHLIFAERPLDGQNQELFHAHH</sequence>
<dbReference type="SUPFAM" id="SSF52540">
    <property type="entry name" value="P-loop containing nucleoside triphosphate hydrolases"/>
    <property type="match status" value="1"/>
</dbReference>
<accession>A0A318SZA1</accession>
<dbReference type="PROSITE" id="PS50893">
    <property type="entry name" value="ABC_TRANSPORTER_2"/>
    <property type="match status" value="1"/>
</dbReference>
<evidence type="ECO:0000313" key="7">
    <source>
        <dbReference type="Proteomes" id="UP000248311"/>
    </source>
</evidence>
<dbReference type="EMBL" id="QJTE01000006">
    <property type="protein sequence ID" value="PYE81344.1"/>
    <property type="molecule type" value="Genomic_DNA"/>
</dbReference>
<dbReference type="PANTHER" id="PTHR42794">
    <property type="entry name" value="HEMIN IMPORT ATP-BINDING PROTEIN HMUV"/>
    <property type="match status" value="1"/>
</dbReference>
<evidence type="ECO:0000259" key="5">
    <source>
        <dbReference type="PROSITE" id="PS50893"/>
    </source>
</evidence>
<dbReference type="GO" id="GO:0005524">
    <property type="term" value="F:ATP binding"/>
    <property type="evidence" value="ECO:0007669"/>
    <property type="project" value="UniProtKB-KW"/>
</dbReference>
<organism evidence="6 7">
    <name type="scientific">Pseudoroseicyclus aestuarii</name>
    <dbReference type="NCBI Taxonomy" id="1795041"/>
    <lineage>
        <taxon>Bacteria</taxon>
        <taxon>Pseudomonadati</taxon>
        <taxon>Pseudomonadota</taxon>
        <taxon>Alphaproteobacteria</taxon>
        <taxon>Rhodobacterales</taxon>
        <taxon>Paracoccaceae</taxon>
        <taxon>Pseudoroseicyclus</taxon>
    </lineage>
</organism>